<keyword evidence="8 9" id="KW-0472">Membrane</keyword>
<evidence type="ECO:0000256" key="8">
    <source>
        <dbReference type="ARBA" id="ARBA00023136"/>
    </source>
</evidence>
<dbReference type="InterPro" id="IPR011527">
    <property type="entry name" value="ABC1_TM_dom"/>
</dbReference>
<reference evidence="13" key="1">
    <citation type="submission" date="2017-01" db="EMBL/GenBank/DDBJ databases">
        <authorList>
            <person name="Varghese N."/>
            <person name="Submissions S."/>
        </authorList>
    </citation>
    <scope>NUCLEOTIDE SEQUENCE [LARGE SCALE GENOMIC DNA]</scope>
    <source>
        <strain evidence="13">DM9</strain>
    </source>
</reference>
<dbReference type="FunFam" id="3.40.50.300:FF:000854">
    <property type="entry name" value="Multidrug ABC transporter ATP-binding protein"/>
    <property type="match status" value="1"/>
</dbReference>
<dbReference type="STRING" id="1077936.SAMN05421545_2306"/>
<comment type="subcellular location">
    <subcellularLocation>
        <location evidence="1">Cell membrane</location>
        <topology evidence="1">Multi-pass membrane protein</topology>
    </subcellularLocation>
</comment>
<evidence type="ECO:0000256" key="7">
    <source>
        <dbReference type="ARBA" id="ARBA00022989"/>
    </source>
</evidence>
<feature type="domain" description="ABC transmembrane type-1" evidence="11">
    <location>
        <begin position="23"/>
        <end position="281"/>
    </location>
</feature>
<dbReference type="Pfam" id="PF00005">
    <property type="entry name" value="ABC_tran"/>
    <property type="match status" value="1"/>
</dbReference>
<dbReference type="PROSITE" id="PS00211">
    <property type="entry name" value="ABC_TRANSPORTER_1"/>
    <property type="match status" value="1"/>
</dbReference>
<gene>
    <name evidence="12" type="ORF">SAMN05421545_2306</name>
</gene>
<feature type="transmembrane region" description="Helical" evidence="9">
    <location>
        <begin position="141"/>
        <end position="160"/>
    </location>
</feature>
<dbReference type="Proteomes" id="UP000185924">
    <property type="component" value="Unassembled WGS sequence"/>
</dbReference>
<dbReference type="SUPFAM" id="SSF52540">
    <property type="entry name" value="P-loop containing nucleoside triphosphate hydrolases"/>
    <property type="match status" value="1"/>
</dbReference>
<evidence type="ECO:0000259" key="10">
    <source>
        <dbReference type="PROSITE" id="PS50893"/>
    </source>
</evidence>
<evidence type="ECO:0000256" key="9">
    <source>
        <dbReference type="SAM" id="Phobius"/>
    </source>
</evidence>
<dbReference type="InterPro" id="IPR003593">
    <property type="entry name" value="AAA+_ATPase"/>
</dbReference>
<dbReference type="PANTHER" id="PTHR24221:SF654">
    <property type="entry name" value="ATP-BINDING CASSETTE SUB-FAMILY B MEMBER 6"/>
    <property type="match status" value="1"/>
</dbReference>
<proteinExistence type="predicted"/>
<dbReference type="GO" id="GO:0140359">
    <property type="term" value="F:ABC-type transporter activity"/>
    <property type="evidence" value="ECO:0007669"/>
    <property type="project" value="InterPro"/>
</dbReference>
<keyword evidence="3" id="KW-1003">Cell membrane</keyword>
<dbReference type="GO" id="GO:0005886">
    <property type="term" value="C:plasma membrane"/>
    <property type="evidence" value="ECO:0007669"/>
    <property type="project" value="UniProtKB-SubCell"/>
</dbReference>
<dbReference type="InterPro" id="IPR027417">
    <property type="entry name" value="P-loop_NTPase"/>
</dbReference>
<feature type="transmembrane region" description="Helical" evidence="9">
    <location>
        <begin position="116"/>
        <end position="135"/>
    </location>
</feature>
<dbReference type="EMBL" id="FTNM01000003">
    <property type="protein sequence ID" value="SIR10358.1"/>
    <property type="molecule type" value="Genomic_DNA"/>
</dbReference>
<evidence type="ECO:0000313" key="13">
    <source>
        <dbReference type="Proteomes" id="UP000185924"/>
    </source>
</evidence>
<evidence type="ECO:0000313" key="12">
    <source>
        <dbReference type="EMBL" id="SIR10358.1"/>
    </source>
</evidence>
<dbReference type="PROSITE" id="PS50893">
    <property type="entry name" value="ABC_TRANSPORTER_2"/>
    <property type="match status" value="1"/>
</dbReference>
<feature type="transmembrane region" description="Helical" evidence="9">
    <location>
        <begin position="231"/>
        <end position="248"/>
    </location>
</feature>
<protein>
    <submittedName>
        <fullName evidence="12">ATP-binding cassette, subfamily B, MsbA</fullName>
    </submittedName>
</protein>
<evidence type="ECO:0000256" key="5">
    <source>
        <dbReference type="ARBA" id="ARBA00022741"/>
    </source>
</evidence>
<evidence type="ECO:0000256" key="4">
    <source>
        <dbReference type="ARBA" id="ARBA00022692"/>
    </source>
</evidence>
<accession>A0A1N6Y710</accession>
<evidence type="ECO:0000256" key="3">
    <source>
        <dbReference type="ARBA" id="ARBA00022475"/>
    </source>
</evidence>
<keyword evidence="2" id="KW-0813">Transport</keyword>
<dbReference type="PROSITE" id="PS50929">
    <property type="entry name" value="ABC_TM1F"/>
    <property type="match status" value="1"/>
</dbReference>
<keyword evidence="7 9" id="KW-1133">Transmembrane helix</keyword>
<evidence type="ECO:0000259" key="11">
    <source>
        <dbReference type="PROSITE" id="PS50929"/>
    </source>
</evidence>
<dbReference type="Gene3D" id="3.40.50.300">
    <property type="entry name" value="P-loop containing nucleotide triphosphate hydrolases"/>
    <property type="match status" value="1"/>
</dbReference>
<sequence>MFLPLLQMVDGNEEVTSEGLGNLSFLIEGLSYLGINLTINSILFVILFFFTLKGIFKFIESYNKVLTQQYFIKKLRFNNVSKLNNFSYKSFVMADSGRIQNTLSGEVGRVVRAYQAYFMTVQAGIMVFVYVVMAYLTNPQFAILVTLGGGLSNLVFRQIYKKTKETSRKISNAGHKFQGLLIQNVAFFKYLKATGLSPVFAKKLKQAVITIENNNKKIGFYNSILSATREPLVIAVVVAVITIQITYFSESLGLIILSLLFFYRSLTFLMVLQTQWNNFLNVSGSLENMTEFMQELSAHQDKLGGEKIKAFNKSLEIKGGGFKYGEASILRNINLHIDRNQTIAFVGESGSGKTTLVNLLSGLIPLSDGSFLIDSKPSSEIDISSFQKRIGYITQEPVIFSDSIYNNVTFWAEDNPENKARFWEALHKAAIADFIQDLPNKENSMLGNNGILISGGQKQRLSIARELYKDIDILIMDEATSALDSETEKVIQENIDSLKGKYTILIVAHRLATVKNADQIVLLENGEISAIGDFVSLTSKSENFKRMVSLQEV</sequence>
<feature type="domain" description="ABC transporter" evidence="10">
    <location>
        <begin position="315"/>
        <end position="550"/>
    </location>
</feature>
<dbReference type="Pfam" id="PF00664">
    <property type="entry name" value="ABC_membrane"/>
    <property type="match status" value="1"/>
</dbReference>
<dbReference type="InterPro" id="IPR017871">
    <property type="entry name" value="ABC_transporter-like_CS"/>
</dbReference>
<dbReference type="AlphaFoldDB" id="A0A1N6Y710"/>
<feature type="transmembrane region" description="Helical" evidence="9">
    <location>
        <begin position="30"/>
        <end position="52"/>
    </location>
</feature>
<dbReference type="GO" id="GO:0005524">
    <property type="term" value="F:ATP binding"/>
    <property type="evidence" value="ECO:0007669"/>
    <property type="project" value="UniProtKB-KW"/>
</dbReference>
<keyword evidence="6 12" id="KW-0067">ATP-binding</keyword>
<keyword evidence="4 9" id="KW-0812">Transmembrane</keyword>
<dbReference type="InterPro" id="IPR003439">
    <property type="entry name" value="ABC_transporter-like_ATP-bd"/>
</dbReference>
<name>A0A1N6Y710_9BACT</name>
<organism evidence="12 13">
    <name type="scientific">Pontibacter lucknowensis</name>
    <dbReference type="NCBI Taxonomy" id="1077936"/>
    <lineage>
        <taxon>Bacteria</taxon>
        <taxon>Pseudomonadati</taxon>
        <taxon>Bacteroidota</taxon>
        <taxon>Cytophagia</taxon>
        <taxon>Cytophagales</taxon>
        <taxon>Hymenobacteraceae</taxon>
        <taxon>Pontibacter</taxon>
    </lineage>
</organism>
<dbReference type="InterPro" id="IPR039421">
    <property type="entry name" value="Type_1_exporter"/>
</dbReference>
<dbReference type="InterPro" id="IPR036640">
    <property type="entry name" value="ABC1_TM_sf"/>
</dbReference>
<dbReference type="GO" id="GO:0034040">
    <property type="term" value="F:ATPase-coupled lipid transmembrane transporter activity"/>
    <property type="evidence" value="ECO:0007669"/>
    <property type="project" value="TreeGrafter"/>
</dbReference>
<evidence type="ECO:0000256" key="1">
    <source>
        <dbReference type="ARBA" id="ARBA00004651"/>
    </source>
</evidence>
<dbReference type="SUPFAM" id="SSF90123">
    <property type="entry name" value="ABC transporter transmembrane region"/>
    <property type="match status" value="1"/>
</dbReference>
<dbReference type="GO" id="GO:0016887">
    <property type="term" value="F:ATP hydrolysis activity"/>
    <property type="evidence" value="ECO:0007669"/>
    <property type="project" value="InterPro"/>
</dbReference>
<evidence type="ECO:0000256" key="2">
    <source>
        <dbReference type="ARBA" id="ARBA00022448"/>
    </source>
</evidence>
<dbReference type="SMART" id="SM00382">
    <property type="entry name" value="AAA"/>
    <property type="match status" value="1"/>
</dbReference>
<keyword evidence="13" id="KW-1185">Reference proteome</keyword>
<dbReference type="PANTHER" id="PTHR24221">
    <property type="entry name" value="ATP-BINDING CASSETTE SUB-FAMILY B"/>
    <property type="match status" value="1"/>
</dbReference>
<evidence type="ECO:0000256" key="6">
    <source>
        <dbReference type="ARBA" id="ARBA00022840"/>
    </source>
</evidence>
<keyword evidence="5" id="KW-0547">Nucleotide-binding</keyword>
<dbReference type="Gene3D" id="1.20.1560.10">
    <property type="entry name" value="ABC transporter type 1, transmembrane domain"/>
    <property type="match status" value="1"/>
</dbReference>